<comment type="domain">
    <text evidence="7">Comprises of two domains. The C-terminal domain contains the binding site for glutamine and catalyzes the hydrolysis of this substrate to glutamate and ammonia. The N-terminal domain is anticipated to bind ATP and cobyrinate and catalyzes the ultimate synthesis of the diamide product. The ammonia produced via the glutaminase domain is probably translocated to the adjacent domain via a molecular tunnel, where it reacts with an activated intermediate.</text>
</comment>
<keyword evidence="3 7" id="KW-0547">Nucleotide-binding</keyword>
<dbReference type="PANTHER" id="PTHR43873:SF1">
    <property type="entry name" value="COBYRINATE A,C-DIAMIDE SYNTHASE"/>
    <property type="match status" value="1"/>
</dbReference>
<dbReference type="PROSITE" id="PS51274">
    <property type="entry name" value="GATASE_COBBQ"/>
    <property type="match status" value="1"/>
</dbReference>
<evidence type="ECO:0000313" key="11">
    <source>
        <dbReference type="Proteomes" id="UP000198833"/>
    </source>
</evidence>
<dbReference type="HAMAP" id="MF_00027">
    <property type="entry name" value="CobB_CbiA"/>
    <property type="match status" value="1"/>
</dbReference>
<dbReference type="RefSeq" id="WP_092571092.1">
    <property type="nucleotide sequence ID" value="NZ_FOEN01000004.1"/>
</dbReference>
<keyword evidence="5 7" id="KW-0460">Magnesium</keyword>
<feature type="domain" description="CobB/CobQ-like glutamine amidotransferase" evidence="9">
    <location>
        <begin position="257"/>
        <end position="449"/>
    </location>
</feature>
<evidence type="ECO:0000259" key="8">
    <source>
        <dbReference type="Pfam" id="PF01656"/>
    </source>
</evidence>
<comment type="cofactor">
    <cofactor evidence="1 7">
        <name>Mg(2+)</name>
        <dbReference type="ChEBI" id="CHEBI:18420"/>
    </cofactor>
</comment>
<evidence type="ECO:0000256" key="2">
    <source>
        <dbReference type="ARBA" id="ARBA00022598"/>
    </source>
</evidence>
<comment type="catalytic activity">
    <reaction evidence="7">
        <text>cob(II)yrinate + 2 L-glutamine + 2 ATP + 2 H2O = cob(II)yrinate a,c diamide + 2 L-glutamate + 2 ADP + 2 phosphate + 2 H(+)</text>
        <dbReference type="Rhea" id="RHEA:26289"/>
        <dbReference type="ChEBI" id="CHEBI:15377"/>
        <dbReference type="ChEBI" id="CHEBI:15378"/>
        <dbReference type="ChEBI" id="CHEBI:29985"/>
        <dbReference type="ChEBI" id="CHEBI:30616"/>
        <dbReference type="ChEBI" id="CHEBI:43474"/>
        <dbReference type="ChEBI" id="CHEBI:58359"/>
        <dbReference type="ChEBI" id="CHEBI:58537"/>
        <dbReference type="ChEBI" id="CHEBI:58894"/>
        <dbReference type="ChEBI" id="CHEBI:456216"/>
        <dbReference type="EC" id="6.3.5.11"/>
    </reaction>
</comment>
<evidence type="ECO:0000313" key="10">
    <source>
        <dbReference type="EMBL" id="SEP99523.1"/>
    </source>
</evidence>
<keyword evidence="11" id="KW-1185">Reference proteome</keyword>
<dbReference type="Proteomes" id="UP000198833">
    <property type="component" value="Unassembled WGS sequence"/>
</dbReference>
<dbReference type="EMBL" id="FOEN01000004">
    <property type="protein sequence ID" value="SEP99523.1"/>
    <property type="molecule type" value="Genomic_DNA"/>
</dbReference>
<dbReference type="AlphaFoldDB" id="A0A1H9CFI9"/>
<proteinExistence type="inferred from homology"/>
<accession>A0A1H9CFI9</accession>
<sequence length="467" mass="53118">MKEIMISGVSSGVGKTTITLGLMEVLKRRGYTIQPYKVGPDYIDTAFHRRLCERPSINLDEFLVPNSTTLQALYLRALNEADISVIEGVMGFYDGFGIDKSYCSSAGIARKLKIPVVLVIDGQGTSTSAAAVVKGFMEFDKEINFIGVIINRVASYQHYQLIKKAVEQYNSIEVLGYLKKDMAITIPSRHLGLVPESELLNLDEKLNTLAKEMEKTIEVDRLLELSDFHINSQEEINKFVEKNLSAFTDNINGKGLKIAYAKDAAFSFYYPDNLTLLESIGIELISFSPLKDNILPKADAYYFGGGFPELYVKELSQNNNLKQEIRLAFQTGKSIFAECGGLMYLGEKFEERDGSQYSLVGLIPGKSYMTPKLKRFGYCKFFPEKDIEIAEKNWELRGHEFHHSDFHSESNYAGYSHKERDGQIIKRWQSGYQINNLFASYLHIHFYQHPNFIKHWINNIKEGNKTL</sequence>
<evidence type="ECO:0000256" key="1">
    <source>
        <dbReference type="ARBA" id="ARBA00001946"/>
    </source>
</evidence>
<name>A0A1H9CFI9_9LACT</name>
<feature type="active site" description="Nucleophile" evidence="7">
    <location>
        <position position="339"/>
    </location>
</feature>
<dbReference type="Gene3D" id="3.40.50.880">
    <property type="match status" value="1"/>
</dbReference>
<dbReference type="CDD" id="cd03130">
    <property type="entry name" value="GATase1_CobB"/>
    <property type="match status" value="1"/>
</dbReference>
<dbReference type="InterPro" id="IPR027417">
    <property type="entry name" value="P-loop_NTPase"/>
</dbReference>
<dbReference type="GO" id="GO:0005524">
    <property type="term" value="F:ATP binding"/>
    <property type="evidence" value="ECO:0007669"/>
    <property type="project" value="UniProtKB-UniRule"/>
</dbReference>
<keyword evidence="4 7" id="KW-0067">ATP-binding</keyword>
<dbReference type="Pfam" id="PF07685">
    <property type="entry name" value="GATase_3"/>
    <property type="match status" value="1"/>
</dbReference>
<dbReference type="PANTHER" id="PTHR43873">
    <property type="entry name" value="COBYRINATE A,C-DIAMIDE SYNTHASE"/>
    <property type="match status" value="1"/>
</dbReference>
<comment type="similarity">
    <text evidence="7">Belongs to the CobB/CbiA family.</text>
</comment>
<dbReference type="InterPro" id="IPR011698">
    <property type="entry name" value="GATase_3"/>
</dbReference>
<dbReference type="EC" id="6.3.5.11" evidence="7"/>
<dbReference type="GO" id="GO:0042242">
    <property type="term" value="F:cobyrinic acid a,c-diamide synthase activity"/>
    <property type="evidence" value="ECO:0007669"/>
    <property type="project" value="UniProtKB-UniRule"/>
</dbReference>
<dbReference type="InterPro" id="IPR004484">
    <property type="entry name" value="CbiA/CobB_synth"/>
</dbReference>
<dbReference type="SUPFAM" id="SSF52317">
    <property type="entry name" value="Class I glutamine amidotransferase-like"/>
    <property type="match status" value="1"/>
</dbReference>
<dbReference type="NCBIfam" id="NF002204">
    <property type="entry name" value="PRK01077.1"/>
    <property type="match status" value="1"/>
</dbReference>
<evidence type="ECO:0000256" key="7">
    <source>
        <dbReference type="HAMAP-Rule" id="MF_00027"/>
    </source>
</evidence>
<feature type="site" description="Increases nucleophilicity of active site Cys" evidence="7">
    <location>
        <position position="443"/>
    </location>
</feature>
<organism evidence="10 11">
    <name type="scientific">Ignavigranum ruoffiae</name>
    <dbReference type="NCBI Taxonomy" id="89093"/>
    <lineage>
        <taxon>Bacteria</taxon>
        <taxon>Bacillati</taxon>
        <taxon>Bacillota</taxon>
        <taxon>Bacilli</taxon>
        <taxon>Lactobacillales</taxon>
        <taxon>Aerococcaceae</taxon>
        <taxon>Ignavigranum</taxon>
    </lineage>
</organism>
<comment type="pathway">
    <text evidence="7">Cofactor biosynthesis; adenosylcobalamin biosynthesis; cob(II)yrinate a,c-diamide from sirohydrochlorin (anaerobic route): step 10/10.</text>
</comment>
<evidence type="ECO:0000256" key="3">
    <source>
        <dbReference type="ARBA" id="ARBA00022741"/>
    </source>
</evidence>
<dbReference type="NCBIfam" id="TIGR00379">
    <property type="entry name" value="cobB"/>
    <property type="match status" value="1"/>
</dbReference>
<dbReference type="SUPFAM" id="SSF52540">
    <property type="entry name" value="P-loop containing nucleoside triphosphate hydrolases"/>
    <property type="match status" value="1"/>
</dbReference>
<feature type="domain" description="CobQ/CobB/MinD/ParA nucleotide binding" evidence="8">
    <location>
        <begin position="4"/>
        <end position="191"/>
    </location>
</feature>
<evidence type="ECO:0000259" key="9">
    <source>
        <dbReference type="Pfam" id="PF07685"/>
    </source>
</evidence>
<comment type="function">
    <text evidence="7">Catalyzes the ATP-dependent amidation of the two carboxylate groups at positions a and c of cobyrinate, using either L-glutamine or ammonia as the nitrogen source.</text>
</comment>
<dbReference type="UniPathway" id="UPA00148">
    <property type="reaction ID" value="UER00231"/>
</dbReference>
<dbReference type="Pfam" id="PF01656">
    <property type="entry name" value="CbiA"/>
    <property type="match status" value="1"/>
</dbReference>
<keyword evidence="7" id="KW-0169">Cobalamin biosynthesis</keyword>
<evidence type="ECO:0000256" key="5">
    <source>
        <dbReference type="ARBA" id="ARBA00022842"/>
    </source>
</evidence>
<dbReference type="InterPro" id="IPR002586">
    <property type="entry name" value="CobQ/CobB/MinD/ParA_Nub-bd_dom"/>
</dbReference>
<gene>
    <name evidence="7" type="primary">cbiA</name>
    <name evidence="10" type="ORF">SAMN04488558_1049</name>
</gene>
<dbReference type="Gene3D" id="3.40.50.300">
    <property type="entry name" value="P-loop containing nucleotide triphosphate hydrolases"/>
    <property type="match status" value="2"/>
</dbReference>
<evidence type="ECO:0000256" key="6">
    <source>
        <dbReference type="ARBA" id="ARBA00022962"/>
    </source>
</evidence>
<comment type="miscellaneous">
    <text evidence="7">The a and c carboxylates of cobyrinate are activated for nucleophilic attack via formation of a phosphorylated intermediate by ATP. CbiA catalyzes first the amidation of the c-carboxylate, and then that of the a-carboxylate.</text>
</comment>
<keyword evidence="6 7" id="KW-0315">Glutamine amidotransferase</keyword>
<keyword evidence="2 7" id="KW-0436">Ligase</keyword>
<dbReference type="InterPro" id="IPR029062">
    <property type="entry name" value="Class_I_gatase-like"/>
</dbReference>
<dbReference type="OrthoDB" id="9764035at2"/>
<evidence type="ECO:0000256" key="4">
    <source>
        <dbReference type="ARBA" id="ARBA00022840"/>
    </source>
</evidence>
<dbReference type="CDD" id="cd05388">
    <property type="entry name" value="CobB_N"/>
    <property type="match status" value="1"/>
</dbReference>
<reference evidence="10 11" key="1">
    <citation type="submission" date="2016-10" db="EMBL/GenBank/DDBJ databases">
        <authorList>
            <person name="de Groot N.N."/>
        </authorList>
    </citation>
    <scope>NUCLEOTIDE SEQUENCE [LARGE SCALE GENOMIC DNA]</scope>
    <source>
        <strain evidence="10 11">DSM 15695</strain>
    </source>
</reference>
<protein>
    <recommendedName>
        <fullName evidence="7">Cobyrinate a,c-diamide synthase</fullName>
        <ecNumber evidence="7">6.3.5.11</ecNumber>
    </recommendedName>
    <alternativeName>
        <fullName evidence="7">Cobyrinic acid a,c-diamide synthetase</fullName>
    </alternativeName>
</protein>
<dbReference type="STRING" id="89093.SAMN04488558_1049"/>
<dbReference type="GO" id="GO:0009236">
    <property type="term" value="P:cobalamin biosynthetic process"/>
    <property type="evidence" value="ECO:0007669"/>
    <property type="project" value="UniProtKB-UniRule"/>
</dbReference>